<accession>A0ABV5UN91</accession>
<sequence>MTRKPTDPRNLSQRELDELLDRLVEDGEDEKDTSLWRAAHAEWERREDV</sequence>
<protein>
    <submittedName>
        <fullName evidence="1">Uncharacterized protein</fullName>
    </submittedName>
</protein>
<proteinExistence type="predicted"/>
<keyword evidence="2" id="KW-1185">Reference proteome</keyword>
<reference evidence="1 2" key="1">
    <citation type="submission" date="2024-09" db="EMBL/GenBank/DDBJ databases">
        <authorList>
            <person name="Sun Q."/>
            <person name="Mori K."/>
        </authorList>
    </citation>
    <scope>NUCLEOTIDE SEQUENCE [LARGE SCALE GENOMIC DNA]</scope>
    <source>
        <strain evidence="1 2">JCM 13519</strain>
    </source>
</reference>
<organism evidence="1 2">
    <name type="scientific">Arthrobacter methylotrophus</name>
    <dbReference type="NCBI Taxonomy" id="121291"/>
    <lineage>
        <taxon>Bacteria</taxon>
        <taxon>Bacillati</taxon>
        <taxon>Actinomycetota</taxon>
        <taxon>Actinomycetes</taxon>
        <taxon>Micrococcales</taxon>
        <taxon>Micrococcaceae</taxon>
        <taxon>Arthrobacter</taxon>
    </lineage>
</organism>
<name>A0ABV5UN91_9MICC</name>
<gene>
    <name evidence="1" type="ORF">ACFFPI_07455</name>
</gene>
<dbReference type="RefSeq" id="WP_345042616.1">
    <property type="nucleotide sequence ID" value="NZ_BAABED010000001.1"/>
</dbReference>
<evidence type="ECO:0000313" key="1">
    <source>
        <dbReference type="EMBL" id="MFB9713991.1"/>
    </source>
</evidence>
<dbReference type="EMBL" id="JBHMBH010000019">
    <property type="protein sequence ID" value="MFB9713991.1"/>
    <property type="molecule type" value="Genomic_DNA"/>
</dbReference>
<comment type="caution">
    <text evidence="1">The sequence shown here is derived from an EMBL/GenBank/DDBJ whole genome shotgun (WGS) entry which is preliminary data.</text>
</comment>
<evidence type="ECO:0000313" key="2">
    <source>
        <dbReference type="Proteomes" id="UP001589536"/>
    </source>
</evidence>
<dbReference type="Proteomes" id="UP001589536">
    <property type="component" value="Unassembled WGS sequence"/>
</dbReference>